<dbReference type="InterPro" id="IPR022684">
    <property type="entry name" value="Calpain_cysteine_protease"/>
</dbReference>
<keyword evidence="8" id="KW-1185">Reference proteome</keyword>
<dbReference type="Pfam" id="PF00648">
    <property type="entry name" value="Peptidase_C2"/>
    <property type="match status" value="1"/>
</dbReference>
<dbReference type="GO" id="GO:0004198">
    <property type="term" value="F:calcium-dependent cysteine-type endopeptidase activity"/>
    <property type="evidence" value="ECO:0007669"/>
    <property type="project" value="InterPro"/>
</dbReference>
<keyword evidence="2" id="KW-0645">Protease</keyword>
<evidence type="ECO:0000259" key="6">
    <source>
        <dbReference type="PROSITE" id="PS50203"/>
    </source>
</evidence>
<dbReference type="PROSITE" id="PS00139">
    <property type="entry name" value="THIOL_PROTEASE_CYS"/>
    <property type="match status" value="1"/>
</dbReference>
<evidence type="ECO:0000256" key="5">
    <source>
        <dbReference type="PROSITE-ProRule" id="PRU00239"/>
    </source>
</evidence>
<dbReference type="SUPFAM" id="SSF49758">
    <property type="entry name" value="Calpain large subunit, middle domain (domain III)"/>
    <property type="match status" value="2"/>
</dbReference>
<dbReference type="PANTHER" id="PTHR10183">
    <property type="entry name" value="CALPAIN"/>
    <property type="match status" value="1"/>
</dbReference>
<keyword evidence="3" id="KW-0378">Hydrolase</keyword>
<dbReference type="GO" id="GO:0006508">
    <property type="term" value="P:proteolysis"/>
    <property type="evidence" value="ECO:0007669"/>
    <property type="project" value="UniProtKB-KW"/>
</dbReference>
<dbReference type="AlphaFoldDB" id="A0A6A1Q5I4"/>
<name>A0A6A1Q5I4_BALPH</name>
<dbReference type="FunFam" id="2.60.120.380:FF:000006">
    <property type="entry name" value="Calpain 10"/>
    <property type="match status" value="1"/>
</dbReference>
<feature type="non-terminal residue" evidence="7">
    <location>
        <position position="1"/>
    </location>
</feature>
<protein>
    <recommendedName>
        <fullName evidence="6">Calpain catalytic domain-containing protein</fullName>
    </recommendedName>
</protein>
<evidence type="ECO:0000313" key="8">
    <source>
        <dbReference type="Proteomes" id="UP000437017"/>
    </source>
</evidence>
<accession>A0A6A1Q5I4</accession>
<dbReference type="InterPro" id="IPR000169">
    <property type="entry name" value="Pept_cys_AS"/>
</dbReference>
<dbReference type="Pfam" id="PF01067">
    <property type="entry name" value="Calpain_III"/>
    <property type="match status" value="2"/>
</dbReference>
<dbReference type="SUPFAM" id="SSF54001">
    <property type="entry name" value="Cysteine proteinases"/>
    <property type="match status" value="1"/>
</dbReference>
<evidence type="ECO:0000256" key="4">
    <source>
        <dbReference type="ARBA" id="ARBA00022807"/>
    </source>
</evidence>
<dbReference type="Proteomes" id="UP000437017">
    <property type="component" value="Unassembled WGS sequence"/>
</dbReference>
<organism evidence="7 8">
    <name type="scientific">Balaenoptera physalus</name>
    <name type="common">Fin whale</name>
    <name type="synonym">Balaena physalus</name>
    <dbReference type="NCBI Taxonomy" id="9770"/>
    <lineage>
        <taxon>Eukaryota</taxon>
        <taxon>Metazoa</taxon>
        <taxon>Chordata</taxon>
        <taxon>Craniata</taxon>
        <taxon>Vertebrata</taxon>
        <taxon>Euteleostomi</taxon>
        <taxon>Mammalia</taxon>
        <taxon>Eutheria</taxon>
        <taxon>Laurasiatheria</taxon>
        <taxon>Artiodactyla</taxon>
        <taxon>Whippomorpha</taxon>
        <taxon>Cetacea</taxon>
        <taxon>Mysticeti</taxon>
        <taxon>Balaenopteridae</taxon>
        <taxon>Balaenoptera</taxon>
    </lineage>
</organism>
<dbReference type="EMBL" id="SGJD01000754">
    <property type="protein sequence ID" value="KAB0403642.1"/>
    <property type="molecule type" value="Genomic_DNA"/>
</dbReference>
<dbReference type="InterPro" id="IPR038765">
    <property type="entry name" value="Papain-like_cys_pep_sf"/>
</dbReference>
<dbReference type="InterPro" id="IPR022682">
    <property type="entry name" value="Calpain_domain_III"/>
</dbReference>
<evidence type="ECO:0000313" key="7">
    <source>
        <dbReference type="EMBL" id="KAB0403642.1"/>
    </source>
</evidence>
<feature type="domain" description="Calpain catalytic" evidence="6">
    <location>
        <begin position="1"/>
        <end position="115"/>
    </location>
</feature>
<dbReference type="InterPro" id="IPR036213">
    <property type="entry name" value="Calpain_III_sf"/>
</dbReference>
<evidence type="ECO:0000256" key="3">
    <source>
        <dbReference type="ARBA" id="ARBA00022801"/>
    </source>
</evidence>
<dbReference type="SMART" id="SM00720">
    <property type="entry name" value="calpain_III"/>
    <property type="match status" value="1"/>
</dbReference>
<proteinExistence type="inferred from homology"/>
<dbReference type="OrthoDB" id="167576at2759"/>
<gene>
    <name evidence="7" type="ORF">E2I00_000339</name>
</gene>
<dbReference type="GO" id="GO:0005737">
    <property type="term" value="C:cytoplasm"/>
    <property type="evidence" value="ECO:0007669"/>
    <property type="project" value="TreeGrafter"/>
</dbReference>
<dbReference type="InterPro" id="IPR033883">
    <property type="entry name" value="C2_III"/>
</dbReference>
<dbReference type="CDD" id="cd00214">
    <property type="entry name" value="Calpain_III"/>
    <property type="match status" value="1"/>
</dbReference>
<dbReference type="InterPro" id="IPR022683">
    <property type="entry name" value="Calpain_III"/>
</dbReference>
<evidence type="ECO:0000256" key="1">
    <source>
        <dbReference type="ARBA" id="ARBA00007623"/>
    </source>
</evidence>
<dbReference type="PRINTS" id="PR00704">
    <property type="entry name" value="CALPAIN"/>
</dbReference>
<comment type="caution">
    <text evidence="7">The sequence shown here is derived from an EMBL/GenBank/DDBJ whole genome shotgun (WGS) entry which is preliminary data.</text>
</comment>
<dbReference type="Gene3D" id="2.60.120.380">
    <property type="match status" value="2"/>
</dbReference>
<dbReference type="PROSITE" id="PS50203">
    <property type="entry name" value="CALPAIN_CAT"/>
    <property type="match status" value="1"/>
</dbReference>
<keyword evidence="4" id="KW-0788">Thiol protease</keyword>
<sequence>EICATPQLFADRAQEGQVKQGLLGDCWFLCACAALQKSQHLLDQVSATVRFLSDPCFLETLLLPVPEGGCVLASLTGEGLRQSGMKASPPERGIYGSYEHLWAGQVADALVDLTGGLAERWNLKDMAGTSGQQDRLRGAERRTCRQLLSLKDRCLLSCSVLSPRTGRAGAGGGTAGLRTWALSASCTELFTVVLYGLSGKQNLRNWCLSGEVSPFRLTRAYPYGETGACIGVSGNQVVAPSLAQALPGAWVKGQSAGGCRNNSGFPSNPKFWLRVCEPSEVYVAVLQRPQLRTAGHPGRDYQAVGLHLWKVEKRRVSLPRALSAPPVAGTACHAYDREVHLRCELPPGYYLAVPSTFLKDVPGQFLLRVFSSGRVSLSRFGPPTGRPPGLSPGLPQVPADGGGQDAPSLLLQEPLLSCVPHCYAQEVSRLCHLSQGTYWIVPSTYLPDAEGAFTVTVETRIDRRSIHSQEMLGQLLKEASFVAVMKA</sequence>
<reference evidence="7 8" key="1">
    <citation type="journal article" date="2019" name="PLoS ONE">
        <title>Genomic analyses reveal an absence of contemporary introgressive admixture between fin whales and blue whales, despite known hybrids.</title>
        <authorList>
            <person name="Westbury M.V."/>
            <person name="Petersen B."/>
            <person name="Lorenzen E.D."/>
        </authorList>
    </citation>
    <scope>NUCLEOTIDE SEQUENCE [LARGE SCALE GENOMIC DNA]</scope>
    <source>
        <strain evidence="7">FinWhale-01</strain>
    </source>
</reference>
<comment type="similarity">
    <text evidence="1">Belongs to the peptidase C2 family.</text>
</comment>
<dbReference type="PANTHER" id="PTHR10183:SF30">
    <property type="entry name" value="CALPAIN-10"/>
    <property type="match status" value="1"/>
</dbReference>
<evidence type="ECO:0000256" key="2">
    <source>
        <dbReference type="ARBA" id="ARBA00022670"/>
    </source>
</evidence>
<comment type="caution">
    <text evidence="5">Lacks conserved residue(s) required for the propagation of feature annotation.</text>
</comment>
<dbReference type="InterPro" id="IPR001300">
    <property type="entry name" value="Peptidase_C2_calpain_cat"/>
</dbReference>